<dbReference type="SUPFAM" id="SSF46785">
    <property type="entry name" value="Winged helix' DNA-binding domain"/>
    <property type="match status" value="1"/>
</dbReference>
<dbReference type="KEGG" id="nay:HYG81_09145"/>
<evidence type="ECO:0000259" key="1">
    <source>
        <dbReference type="Pfam" id="PF08350"/>
    </source>
</evidence>
<dbReference type="InterPro" id="IPR036390">
    <property type="entry name" value="WH_DNA-bd_sf"/>
</dbReference>
<dbReference type="Pfam" id="PF08350">
    <property type="entry name" value="FilR1_middle"/>
    <property type="match status" value="1"/>
</dbReference>
<dbReference type="InterPro" id="IPR036388">
    <property type="entry name" value="WH-like_DNA-bd_sf"/>
</dbReference>
<reference evidence="3 4" key="1">
    <citation type="submission" date="2020-07" db="EMBL/GenBank/DDBJ databases">
        <title>Natrinema (YPL30) sp. nov. and Haloterrigena xxxxxx (YPL8) sp. nov., isolated from a salt mine.</title>
        <authorList>
            <person name="Cui H."/>
        </authorList>
    </citation>
    <scope>NUCLEOTIDE SEQUENCE [LARGE SCALE GENOMIC DNA]</scope>
    <source>
        <strain evidence="3 4">YPL13</strain>
    </source>
</reference>
<dbReference type="EMBL" id="CP059154">
    <property type="protein sequence ID" value="QLK27747.1"/>
    <property type="molecule type" value="Genomic_DNA"/>
</dbReference>
<accession>A0A7D6H5E6</accession>
<sequence length="264" mass="29116">MDVEGLIEIVRQKPVLDALREEGGIDRRELEERLDVSRSTVHRFTRSLRDSGLIERVDGEFVLTPFGEVTAAEVAEFQSALEAASELAPILQVAAAHDIDIDIAAFTGATVTTAAPGDPYRPVNRFMSLVKTTETLRGLDPATINPLHLDELSDRINAGMETEAVYPPAVVEEILTSNPERARTVIGSGNLTFWIHDDIPFGLTLCDDRIGVGIYDDETGLLRTYVDTDSQTAREWAEDLYTKYRTEATPLAEELDALEFDGGH</sequence>
<dbReference type="GeneID" id="56143368"/>
<evidence type="ECO:0000259" key="2">
    <source>
        <dbReference type="Pfam" id="PF25213"/>
    </source>
</evidence>
<organism evidence="3 4">
    <name type="scientific">Natrinema zhouii</name>
    <dbReference type="NCBI Taxonomy" id="1710539"/>
    <lineage>
        <taxon>Archaea</taxon>
        <taxon>Methanobacteriati</taxon>
        <taxon>Methanobacteriota</taxon>
        <taxon>Stenosarchaea group</taxon>
        <taxon>Halobacteria</taxon>
        <taxon>Halobacteriales</taxon>
        <taxon>Natrialbaceae</taxon>
        <taxon>Natrinema</taxon>
    </lineage>
</organism>
<protein>
    <submittedName>
        <fullName evidence="3">MarR family transcriptional regulator</fullName>
    </submittedName>
</protein>
<dbReference type="OrthoDB" id="330490at2157"/>
<evidence type="ECO:0000313" key="3">
    <source>
        <dbReference type="EMBL" id="QLK27747.1"/>
    </source>
</evidence>
<dbReference type="InterPro" id="IPR057527">
    <property type="entry name" value="HVO_A0261-like_N"/>
</dbReference>
<proteinExistence type="predicted"/>
<feature type="domain" description="HVO-A0261-like N-terminal" evidence="2">
    <location>
        <begin position="2"/>
        <end position="85"/>
    </location>
</feature>
<keyword evidence="4" id="KW-1185">Reference proteome</keyword>
<dbReference type="InterPro" id="IPR013561">
    <property type="entry name" value="FilR1_middle_dom"/>
</dbReference>
<dbReference type="RefSeq" id="WP_180842907.1">
    <property type="nucleotide sequence ID" value="NZ_CP059154.1"/>
</dbReference>
<dbReference type="AlphaFoldDB" id="A0A7D6H5E6"/>
<feature type="domain" description="Methanogenesis regulatory protein FilR1 middle" evidence="1">
    <location>
        <begin position="119"/>
        <end position="246"/>
    </location>
</feature>
<name>A0A7D6H5E6_9EURY</name>
<dbReference type="Pfam" id="PF25213">
    <property type="entry name" value="HVO_A0261_N"/>
    <property type="match status" value="1"/>
</dbReference>
<gene>
    <name evidence="3" type="ORF">HYG81_09145</name>
</gene>
<dbReference type="Gene3D" id="1.10.10.10">
    <property type="entry name" value="Winged helix-like DNA-binding domain superfamily/Winged helix DNA-binding domain"/>
    <property type="match status" value="1"/>
</dbReference>
<dbReference type="Proteomes" id="UP000510869">
    <property type="component" value="Chromosome"/>
</dbReference>
<evidence type="ECO:0000313" key="4">
    <source>
        <dbReference type="Proteomes" id="UP000510869"/>
    </source>
</evidence>